<evidence type="ECO:0000259" key="2">
    <source>
        <dbReference type="PROSITE" id="PS51819"/>
    </source>
</evidence>
<organism evidence="3 4">
    <name type="scientific">Talaromyces atroroseus</name>
    <dbReference type="NCBI Taxonomy" id="1441469"/>
    <lineage>
        <taxon>Eukaryota</taxon>
        <taxon>Fungi</taxon>
        <taxon>Dikarya</taxon>
        <taxon>Ascomycota</taxon>
        <taxon>Pezizomycotina</taxon>
        <taxon>Eurotiomycetes</taxon>
        <taxon>Eurotiomycetidae</taxon>
        <taxon>Eurotiales</taxon>
        <taxon>Trichocomaceae</taxon>
        <taxon>Talaromyces</taxon>
        <taxon>Talaromyces sect. Trachyspermi</taxon>
    </lineage>
</organism>
<sequence>MSPPAQDKPKSTHPAPPKLAHIVLRTNPDNFGTMVKFYLQALNGSVRYEDPGKIAFLSYDDEHHRIAIAAIPGASPPTADGPPRTGLDHVAFAFANLTQLAQVYVSLRDHAENPLRPVWAVNHGPTTSLYYRDPEWNKIEMQVDNFDTNEEANAFMNSGEFAENPFGVDFDPDEWSAKILSKMREDGSEGLSVEESKALKTRPASGPRAHPPAGVF</sequence>
<evidence type="ECO:0000313" key="4">
    <source>
        <dbReference type="Proteomes" id="UP000214365"/>
    </source>
</evidence>
<dbReference type="Proteomes" id="UP000214365">
    <property type="component" value="Unassembled WGS sequence"/>
</dbReference>
<dbReference type="InterPro" id="IPR029068">
    <property type="entry name" value="Glyas_Bleomycin-R_OHBP_Dase"/>
</dbReference>
<evidence type="ECO:0000256" key="1">
    <source>
        <dbReference type="SAM" id="MobiDB-lite"/>
    </source>
</evidence>
<name>A0A225AHG3_TALAT</name>
<dbReference type="InterPro" id="IPR037523">
    <property type="entry name" value="VOC_core"/>
</dbReference>
<dbReference type="RefSeq" id="XP_020120311.1">
    <property type="nucleotide sequence ID" value="XM_020267242.1"/>
</dbReference>
<protein>
    <recommendedName>
        <fullName evidence="2">VOC domain-containing protein</fullName>
    </recommendedName>
</protein>
<dbReference type="SUPFAM" id="SSF54593">
    <property type="entry name" value="Glyoxalase/Bleomycin resistance protein/Dihydroxybiphenyl dioxygenase"/>
    <property type="match status" value="1"/>
</dbReference>
<dbReference type="PROSITE" id="PS51819">
    <property type="entry name" value="VOC"/>
    <property type="match status" value="1"/>
</dbReference>
<feature type="domain" description="VOC" evidence="2">
    <location>
        <begin position="18"/>
        <end position="144"/>
    </location>
</feature>
<reference evidence="3 4" key="1">
    <citation type="submission" date="2015-06" db="EMBL/GenBank/DDBJ databases">
        <title>Talaromyces atroroseus IBT 11181 draft genome.</title>
        <authorList>
            <person name="Rasmussen K.B."/>
            <person name="Rasmussen S."/>
            <person name="Petersen B."/>
            <person name="Sicheritz-Ponten T."/>
            <person name="Mortensen U.H."/>
            <person name="Thrane U."/>
        </authorList>
    </citation>
    <scope>NUCLEOTIDE SEQUENCE [LARGE SCALE GENOMIC DNA]</scope>
    <source>
        <strain evidence="3 4">IBT 11181</strain>
    </source>
</reference>
<dbReference type="OrthoDB" id="5371818at2759"/>
<dbReference type="AlphaFoldDB" id="A0A225AHG3"/>
<dbReference type="GeneID" id="31004675"/>
<comment type="caution">
    <text evidence="3">The sequence shown here is derived from an EMBL/GenBank/DDBJ whole genome shotgun (WGS) entry which is preliminary data.</text>
</comment>
<feature type="region of interest" description="Disordered" evidence="1">
    <location>
        <begin position="186"/>
        <end position="216"/>
    </location>
</feature>
<accession>A0A225AHG3</accession>
<gene>
    <name evidence="3" type="ORF">UA08_04920</name>
</gene>
<proteinExistence type="predicted"/>
<keyword evidence="4" id="KW-1185">Reference proteome</keyword>
<dbReference type="Gene3D" id="3.10.180.10">
    <property type="entry name" value="2,3-Dihydroxybiphenyl 1,2-Dioxygenase, domain 1"/>
    <property type="match status" value="1"/>
</dbReference>
<evidence type="ECO:0000313" key="3">
    <source>
        <dbReference type="EMBL" id="OKL60190.1"/>
    </source>
</evidence>
<dbReference type="EMBL" id="LFMY01000006">
    <property type="protein sequence ID" value="OKL60190.1"/>
    <property type="molecule type" value="Genomic_DNA"/>
</dbReference>